<evidence type="ECO:0000259" key="9">
    <source>
        <dbReference type="PROSITE" id="PS50979"/>
    </source>
</evidence>
<dbReference type="SUPFAM" id="SSF52440">
    <property type="entry name" value="PreATP-grasp domain"/>
    <property type="match status" value="1"/>
</dbReference>
<dbReference type="RefSeq" id="WP_379071351.1">
    <property type="nucleotide sequence ID" value="NZ_JBHTIT010000001.1"/>
</dbReference>
<proteinExistence type="predicted"/>
<feature type="domain" description="ATP-grasp" evidence="8">
    <location>
        <begin position="122"/>
        <end position="319"/>
    </location>
</feature>
<dbReference type="InterPro" id="IPR005482">
    <property type="entry name" value="Biotin_COase_C"/>
</dbReference>
<dbReference type="InterPro" id="IPR050856">
    <property type="entry name" value="Biotin_carboxylase_complex"/>
</dbReference>
<dbReference type="InterPro" id="IPR000089">
    <property type="entry name" value="Biotin_lipoyl"/>
</dbReference>
<dbReference type="PROSITE" id="PS00867">
    <property type="entry name" value="CPSASE_2"/>
    <property type="match status" value="1"/>
</dbReference>
<dbReference type="SUPFAM" id="SSF56059">
    <property type="entry name" value="Glutathione synthetase ATP-binding domain-like"/>
    <property type="match status" value="1"/>
</dbReference>
<evidence type="ECO:0000256" key="2">
    <source>
        <dbReference type="ARBA" id="ARBA00022598"/>
    </source>
</evidence>
<dbReference type="Pfam" id="PF00289">
    <property type="entry name" value="Biotin_carb_N"/>
    <property type="match status" value="1"/>
</dbReference>
<dbReference type="InterPro" id="IPR005481">
    <property type="entry name" value="BC-like_N"/>
</dbReference>
<dbReference type="InterPro" id="IPR011764">
    <property type="entry name" value="Biotin_carboxylation_dom"/>
</dbReference>
<dbReference type="Gene3D" id="3.30.470.20">
    <property type="entry name" value="ATP-grasp fold, B domain"/>
    <property type="match status" value="1"/>
</dbReference>
<organism evidence="10 11">
    <name type="scientific">Paraperlucidibaca wandonensis</name>
    <dbReference type="NCBI Taxonomy" id="1268273"/>
    <lineage>
        <taxon>Bacteria</taxon>
        <taxon>Pseudomonadati</taxon>
        <taxon>Pseudomonadota</taxon>
        <taxon>Gammaproteobacteria</taxon>
        <taxon>Moraxellales</taxon>
        <taxon>Moraxellaceae</taxon>
        <taxon>Paraperlucidibaca</taxon>
    </lineage>
</organism>
<dbReference type="Pfam" id="PF02786">
    <property type="entry name" value="CPSase_L_D2"/>
    <property type="match status" value="1"/>
</dbReference>
<dbReference type="PROSITE" id="PS50975">
    <property type="entry name" value="ATP_GRASP"/>
    <property type="match status" value="1"/>
</dbReference>
<dbReference type="PANTHER" id="PTHR18866">
    <property type="entry name" value="CARBOXYLASE:PYRUVATE/ACETYL-COA/PROPIONYL-COA CARBOXYLASE"/>
    <property type="match status" value="1"/>
</dbReference>
<keyword evidence="2" id="KW-0436">Ligase</keyword>
<accession>A0ABW3HGF7</accession>
<dbReference type="Proteomes" id="UP001597044">
    <property type="component" value="Unassembled WGS sequence"/>
</dbReference>
<dbReference type="EMBL" id="JBHTIT010000001">
    <property type="protein sequence ID" value="MFD0950548.1"/>
    <property type="molecule type" value="Genomic_DNA"/>
</dbReference>
<evidence type="ECO:0000313" key="10">
    <source>
        <dbReference type="EMBL" id="MFD0950548.1"/>
    </source>
</evidence>
<evidence type="ECO:0000256" key="4">
    <source>
        <dbReference type="ARBA" id="ARBA00022840"/>
    </source>
</evidence>
<dbReference type="PROSITE" id="PS50979">
    <property type="entry name" value="BC"/>
    <property type="match status" value="1"/>
</dbReference>
<evidence type="ECO:0000259" key="7">
    <source>
        <dbReference type="PROSITE" id="PS50968"/>
    </source>
</evidence>
<dbReference type="Gene3D" id="2.40.50.100">
    <property type="match status" value="1"/>
</dbReference>
<feature type="domain" description="Biotin carboxylation" evidence="9">
    <location>
        <begin position="3"/>
        <end position="450"/>
    </location>
</feature>
<dbReference type="SMART" id="SM00878">
    <property type="entry name" value="Biotin_carb_C"/>
    <property type="match status" value="1"/>
</dbReference>
<feature type="domain" description="Lipoyl-binding" evidence="7">
    <location>
        <begin position="593"/>
        <end position="668"/>
    </location>
</feature>
<gene>
    <name evidence="10" type="ORF">ACFQ0F_09145</name>
</gene>
<evidence type="ECO:0000256" key="3">
    <source>
        <dbReference type="ARBA" id="ARBA00022741"/>
    </source>
</evidence>
<dbReference type="InterPro" id="IPR005479">
    <property type="entry name" value="CPAse_ATP-bd"/>
</dbReference>
<dbReference type="PANTHER" id="PTHR18866:SF33">
    <property type="entry name" value="METHYLCROTONOYL-COA CARBOXYLASE SUBUNIT ALPHA, MITOCHONDRIAL-RELATED"/>
    <property type="match status" value="1"/>
</dbReference>
<dbReference type="InterPro" id="IPR011054">
    <property type="entry name" value="Rudment_hybrid_motif"/>
</dbReference>
<sequence>MSRFDTVLIANRGEIAARIIRGCRSQGYTTVAVYSDADAQARHVLEADTAVRIGPGPVGESYLSIEKLIEAAKASGAGAIHPGYGFLSERHDFAQAVQDAGLVFIGPDPDAIEAMGNKSASKVRMIAANVPCVPGYQGAGQEDDLLVAEAIKVGLPVMVKAASGGGGRGMRLVHEESELKAAIQSARSEATNAFGDGQLLIEKAVLNARHVEIQIFGDRHGTVVHLGERDCSVQRRNQKVIEEAPSPAVSSELRARMGEAAVAAAKAVNYVGAGTVEFMLAANGEFYFLEMNTRLQVEHPVTEMIHDVDLVAWQLMVANGDPLPMTQAEIDARRHGHAIEVRLCAEDPAAGFLPQTGRVLTWHTPSGDGLRADHCLIEGGVISPFYDSLQGKLMAWGETRLQAIQKLIAMLGDTALLGLASNRDFLIELLSQPEFQGPGVTTGFIADQYPAERIKALGEPDHVHQALAAALMVESDALALQKANDLDASLLSWHSANTAPLVMKLARGEKTAVLEVECLPNREYRTDIITTQEEEDEAARSVRLLSIDGSRVSYVSEGRRLQAHFARTGSQLWLSTPTCTACYEDVTYQPEQGAEAGSDGRILAPIDGKVMTVSVVPGQVVAKGELLLVLEAMKMEFRLQAPVAGTVELVNAGVGAQVALRQLIVQITPDEVSAE</sequence>
<evidence type="ECO:0000256" key="6">
    <source>
        <dbReference type="PROSITE-ProRule" id="PRU00409"/>
    </source>
</evidence>
<comment type="caution">
    <text evidence="10">The sequence shown here is derived from an EMBL/GenBank/DDBJ whole genome shotgun (WGS) entry which is preliminary data.</text>
</comment>
<reference evidence="11" key="1">
    <citation type="journal article" date="2019" name="Int. J. Syst. Evol. Microbiol.">
        <title>The Global Catalogue of Microorganisms (GCM) 10K type strain sequencing project: providing services to taxonomists for standard genome sequencing and annotation.</title>
        <authorList>
            <consortium name="The Broad Institute Genomics Platform"/>
            <consortium name="The Broad Institute Genome Sequencing Center for Infectious Disease"/>
            <person name="Wu L."/>
            <person name="Ma J."/>
        </authorList>
    </citation>
    <scope>NUCLEOTIDE SEQUENCE [LARGE SCALE GENOMIC DNA]</scope>
    <source>
        <strain evidence="11">CCUG 63419</strain>
    </source>
</reference>
<dbReference type="InterPro" id="IPR011761">
    <property type="entry name" value="ATP-grasp"/>
</dbReference>
<dbReference type="PROSITE" id="PS50968">
    <property type="entry name" value="BIOTINYL_LIPOYL"/>
    <property type="match status" value="1"/>
</dbReference>
<dbReference type="CDD" id="cd06850">
    <property type="entry name" value="biotinyl_domain"/>
    <property type="match status" value="1"/>
</dbReference>
<evidence type="ECO:0000256" key="5">
    <source>
        <dbReference type="ARBA" id="ARBA00023267"/>
    </source>
</evidence>
<dbReference type="SUPFAM" id="SSF51246">
    <property type="entry name" value="Rudiment single hybrid motif"/>
    <property type="match status" value="1"/>
</dbReference>
<keyword evidence="5" id="KW-0092">Biotin</keyword>
<evidence type="ECO:0000259" key="8">
    <source>
        <dbReference type="PROSITE" id="PS50975"/>
    </source>
</evidence>
<dbReference type="SUPFAM" id="SSF51230">
    <property type="entry name" value="Single hybrid motif"/>
    <property type="match status" value="1"/>
</dbReference>
<evidence type="ECO:0000313" key="11">
    <source>
        <dbReference type="Proteomes" id="UP001597044"/>
    </source>
</evidence>
<evidence type="ECO:0000256" key="1">
    <source>
        <dbReference type="ARBA" id="ARBA00001953"/>
    </source>
</evidence>
<dbReference type="Pfam" id="PF02785">
    <property type="entry name" value="Biotin_carb_C"/>
    <property type="match status" value="1"/>
</dbReference>
<protein>
    <submittedName>
        <fullName evidence="10">Acetyl/propionyl/methylcrotonyl-CoA carboxylase subunit alpha</fullName>
    </submittedName>
</protein>
<dbReference type="InterPro" id="IPR001882">
    <property type="entry name" value="Biotin_BS"/>
</dbReference>
<dbReference type="Pfam" id="PF00364">
    <property type="entry name" value="Biotin_lipoyl"/>
    <property type="match status" value="1"/>
</dbReference>
<keyword evidence="11" id="KW-1185">Reference proteome</keyword>
<dbReference type="InterPro" id="IPR011053">
    <property type="entry name" value="Single_hybrid_motif"/>
</dbReference>
<dbReference type="PROSITE" id="PS00188">
    <property type="entry name" value="BIOTIN"/>
    <property type="match status" value="1"/>
</dbReference>
<keyword evidence="4 6" id="KW-0067">ATP-binding</keyword>
<dbReference type="InterPro" id="IPR016185">
    <property type="entry name" value="PreATP-grasp_dom_sf"/>
</dbReference>
<comment type="cofactor">
    <cofactor evidence="1">
        <name>biotin</name>
        <dbReference type="ChEBI" id="CHEBI:57586"/>
    </cofactor>
</comment>
<name>A0ABW3HGF7_9GAMM</name>
<keyword evidence="3 6" id="KW-0547">Nucleotide-binding</keyword>